<dbReference type="NCBIfam" id="TIGR01352">
    <property type="entry name" value="tonB_Cterm"/>
    <property type="match status" value="1"/>
</dbReference>
<dbReference type="EMBL" id="JBHSWG010000001">
    <property type="protein sequence ID" value="MFC6759408.1"/>
    <property type="molecule type" value="Genomic_DNA"/>
</dbReference>
<comment type="caution">
    <text evidence="8">The sequence shown here is derived from an EMBL/GenBank/DDBJ whole genome shotgun (WGS) entry which is preliminary data.</text>
</comment>
<dbReference type="Pfam" id="PF13103">
    <property type="entry name" value="TonB_2"/>
    <property type="match status" value="1"/>
</dbReference>
<evidence type="ECO:0000313" key="9">
    <source>
        <dbReference type="Proteomes" id="UP001596353"/>
    </source>
</evidence>
<feature type="compositionally biased region" description="Polar residues" evidence="5">
    <location>
        <begin position="1"/>
        <end position="15"/>
    </location>
</feature>
<sequence length="127" mass="12859">MKKSQPKGNARQNTRAGEASGKATAKARASGNGGQKQAAGNAAASNYPGVVMRRLSRAGKPRVNARGTAVIAFSIAASGGIASVSLARSSGSATLDQAAVRLVRGAGPFPKPPQGAMRRFSIEIKGR</sequence>
<keyword evidence="3 6" id="KW-1133">Transmembrane helix</keyword>
<organism evidence="8 9">
    <name type="scientific">Sulfitobacter porphyrae</name>
    <dbReference type="NCBI Taxonomy" id="1246864"/>
    <lineage>
        <taxon>Bacteria</taxon>
        <taxon>Pseudomonadati</taxon>
        <taxon>Pseudomonadota</taxon>
        <taxon>Alphaproteobacteria</taxon>
        <taxon>Rhodobacterales</taxon>
        <taxon>Roseobacteraceae</taxon>
        <taxon>Sulfitobacter</taxon>
    </lineage>
</organism>
<evidence type="ECO:0000256" key="6">
    <source>
        <dbReference type="SAM" id="Phobius"/>
    </source>
</evidence>
<evidence type="ECO:0000256" key="1">
    <source>
        <dbReference type="ARBA" id="ARBA00004167"/>
    </source>
</evidence>
<keyword evidence="2 6" id="KW-0812">Transmembrane</keyword>
<name>A0ABW2B1K4_9RHOB</name>
<feature type="region of interest" description="Disordered" evidence="5">
    <location>
        <begin position="1"/>
        <end position="47"/>
    </location>
</feature>
<keyword evidence="4 6" id="KW-0472">Membrane</keyword>
<reference evidence="9" key="1">
    <citation type="journal article" date="2019" name="Int. J. Syst. Evol. Microbiol.">
        <title>The Global Catalogue of Microorganisms (GCM) 10K type strain sequencing project: providing services to taxonomists for standard genome sequencing and annotation.</title>
        <authorList>
            <consortium name="The Broad Institute Genomics Platform"/>
            <consortium name="The Broad Institute Genome Sequencing Center for Infectious Disease"/>
            <person name="Wu L."/>
            <person name="Ma J."/>
        </authorList>
    </citation>
    <scope>NUCLEOTIDE SEQUENCE [LARGE SCALE GENOMIC DNA]</scope>
    <source>
        <strain evidence="9">CCUG 66188</strain>
    </source>
</reference>
<evidence type="ECO:0000313" key="8">
    <source>
        <dbReference type="EMBL" id="MFC6759408.1"/>
    </source>
</evidence>
<feature type="compositionally biased region" description="Low complexity" evidence="5">
    <location>
        <begin position="35"/>
        <end position="46"/>
    </location>
</feature>
<evidence type="ECO:0000256" key="5">
    <source>
        <dbReference type="SAM" id="MobiDB-lite"/>
    </source>
</evidence>
<keyword evidence="9" id="KW-1185">Reference proteome</keyword>
<evidence type="ECO:0000256" key="2">
    <source>
        <dbReference type="ARBA" id="ARBA00022692"/>
    </source>
</evidence>
<dbReference type="InterPro" id="IPR037682">
    <property type="entry name" value="TonB_C"/>
</dbReference>
<evidence type="ECO:0000259" key="7">
    <source>
        <dbReference type="PROSITE" id="PS52015"/>
    </source>
</evidence>
<evidence type="ECO:0000256" key="3">
    <source>
        <dbReference type="ARBA" id="ARBA00022989"/>
    </source>
</evidence>
<gene>
    <name evidence="8" type="ORF">ACFQFQ_07745</name>
</gene>
<accession>A0ABW2B1K4</accession>
<protein>
    <submittedName>
        <fullName evidence="8">TonB family protein</fullName>
    </submittedName>
</protein>
<evidence type="ECO:0000256" key="4">
    <source>
        <dbReference type="ARBA" id="ARBA00023136"/>
    </source>
</evidence>
<dbReference type="SUPFAM" id="SSF74653">
    <property type="entry name" value="TolA/TonB C-terminal domain"/>
    <property type="match status" value="1"/>
</dbReference>
<feature type="domain" description="TonB C-terminal" evidence="7">
    <location>
        <begin position="41"/>
        <end position="127"/>
    </location>
</feature>
<feature type="transmembrane region" description="Helical" evidence="6">
    <location>
        <begin position="63"/>
        <end position="87"/>
    </location>
</feature>
<comment type="subcellular location">
    <subcellularLocation>
        <location evidence="1">Membrane</location>
        <topology evidence="1">Single-pass membrane protein</topology>
    </subcellularLocation>
</comment>
<proteinExistence type="predicted"/>
<dbReference type="InterPro" id="IPR006260">
    <property type="entry name" value="TonB/TolA_C"/>
</dbReference>
<dbReference type="PROSITE" id="PS52015">
    <property type="entry name" value="TONB_CTD"/>
    <property type="match status" value="1"/>
</dbReference>
<dbReference type="Gene3D" id="3.30.1150.10">
    <property type="match status" value="1"/>
</dbReference>
<dbReference type="Proteomes" id="UP001596353">
    <property type="component" value="Unassembled WGS sequence"/>
</dbReference>